<evidence type="ECO:0000256" key="1">
    <source>
        <dbReference type="SAM" id="SignalP"/>
    </source>
</evidence>
<dbReference type="GO" id="GO:0005549">
    <property type="term" value="F:odorant binding"/>
    <property type="evidence" value="ECO:0007669"/>
    <property type="project" value="InterPro"/>
</dbReference>
<feature type="signal peptide" evidence="1">
    <location>
        <begin position="1"/>
        <end position="16"/>
    </location>
</feature>
<keyword evidence="1" id="KW-0732">Signal</keyword>
<dbReference type="Pfam" id="PF01395">
    <property type="entry name" value="PBP_GOBP"/>
    <property type="match status" value="1"/>
</dbReference>
<proteinExistence type="evidence at transcript level"/>
<name>A0A2P1A497_ANTGR</name>
<accession>A0A2P1A497</accession>
<evidence type="ECO:0000313" key="2">
    <source>
        <dbReference type="EMBL" id="AVI04895.1"/>
    </source>
</evidence>
<dbReference type="InterPro" id="IPR006170">
    <property type="entry name" value="PBP/GOBP"/>
</dbReference>
<sequence length="104" mass="11380">MKVVIALTIFVVLAAGAAIDKEQVQQKMRAGSEKCLNHPAVGVDKDELKTYRESKGQAPKPANLNKLSMCILKENGWLKDDNTINTSEVKQILELGAHDHPKTG</sequence>
<dbReference type="Gene3D" id="1.10.238.20">
    <property type="entry name" value="Pheromone/general odorant binding protein domain"/>
    <property type="match status" value="1"/>
</dbReference>
<protein>
    <submittedName>
        <fullName evidence="2">Putative odorant-binding protein 15</fullName>
    </submittedName>
</protein>
<feature type="chain" id="PRO_5015196393" evidence="1">
    <location>
        <begin position="17"/>
        <end position="104"/>
    </location>
</feature>
<dbReference type="InterPro" id="IPR036728">
    <property type="entry name" value="PBP_GOBP_sf"/>
</dbReference>
<organism evidence="2">
    <name type="scientific">Anthonomus grandis</name>
    <name type="common">Mexican cotton boll weevil</name>
    <name type="synonym">Anthonomus thurberiae</name>
    <dbReference type="NCBI Taxonomy" id="7044"/>
    <lineage>
        <taxon>Eukaryota</taxon>
        <taxon>Metazoa</taxon>
        <taxon>Ecdysozoa</taxon>
        <taxon>Arthropoda</taxon>
        <taxon>Hexapoda</taxon>
        <taxon>Insecta</taxon>
        <taxon>Pterygota</taxon>
        <taxon>Neoptera</taxon>
        <taxon>Endopterygota</taxon>
        <taxon>Coleoptera</taxon>
        <taxon>Polyphaga</taxon>
        <taxon>Cucujiformia</taxon>
        <taxon>Curculionidae</taxon>
        <taxon>Curculioninae</taxon>
        <taxon>Anthonomini</taxon>
        <taxon>Anthonomus</taxon>
    </lineage>
</organism>
<dbReference type="EMBL" id="KY826467">
    <property type="protein sequence ID" value="AVI04895.1"/>
    <property type="molecule type" value="mRNA"/>
</dbReference>
<reference evidence="2" key="1">
    <citation type="submission" date="2017-03" db="EMBL/GenBank/DDBJ databases">
        <title>Hypothetical protein related to olfaction in boll weevil.</title>
        <authorList>
            <person name="Pires Paula D."/>
            <person name="C Togawa R."/>
        </authorList>
    </citation>
    <scope>NUCLEOTIDE SEQUENCE</scope>
</reference>
<dbReference type="SUPFAM" id="SSF47565">
    <property type="entry name" value="Insect pheromone/odorant-binding proteins"/>
    <property type="match status" value="1"/>
</dbReference>
<dbReference type="AlphaFoldDB" id="A0A2P1A497"/>